<organism evidence="1 2">
    <name type="scientific">Nephila pilipes</name>
    <name type="common">Giant wood spider</name>
    <name type="synonym">Nephila maculata</name>
    <dbReference type="NCBI Taxonomy" id="299642"/>
    <lineage>
        <taxon>Eukaryota</taxon>
        <taxon>Metazoa</taxon>
        <taxon>Ecdysozoa</taxon>
        <taxon>Arthropoda</taxon>
        <taxon>Chelicerata</taxon>
        <taxon>Arachnida</taxon>
        <taxon>Araneae</taxon>
        <taxon>Araneomorphae</taxon>
        <taxon>Entelegynae</taxon>
        <taxon>Araneoidea</taxon>
        <taxon>Nephilidae</taxon>
        <taxon>Nephila</taxon>
    </lineage>
</organism>
<comment type="caution">
    <text evidence="1">The sequence shown here is derived from an EMBL/GenBank/DDBJ whole genome shotgun (WGS) entry which is preliminary data.</text>
</comment>
<reference evidence="1" key="1">
    <citation type="submission" date="2020-08" db="EMBL/GenBank/DDBJ databases">
        <title>Multicomponent nature underlies the extraordinary mechanical properties of spider dragline silk.</title>
        <authorList>
            <person name="Kono N."/>
            <person name="Nakamura H."/>
            <person name="Mori M."/>
            <person name="Yoshida Y."/>
            <person name="Ohtoshi R."/>
            <person name="Malay A.D."/>
            <person name="Moran D.A.P."/>
            <person name="Tomita M."/>
            <person name="Numata K."/>
            <person name="Arakawa K."/>
        </authorList>
    </citation>
    <scope>NUCLEOTIDE SEQUENCE</scope>
</reference>
<name>A0A8X6JAH3_NEPPI</name>
<gene>
    <name evidence="1" type="ORF">NPIL_497161</name>
</gene>
<accession>A0A8X6JAH3</accession>
<dbReference type="AlphaFoldDB" id="A0A8X6JAH3"/>
<evidence type="ECO:0000313" key="2">
    <source>
        <dbReference type="Proteomes" id="UP000887013"/>
    </source>
</evidence>
<keyword evidence="2" id="KW-1185">Reference proteome</keyword>
<evidence type="ECO:0000313" key="1">
    <source>
        <dbReference type="EMBL" id="GFS51966.1"/>
    </source>
</evidence>
<protein>
    <submittedName>
        <fullName evidence="1">Uncharacterized protein</fullName>
    </submittedName>
</protein>
<dbReference type="EMBL" id="BMAW01045810">
    <property type="protein sequence ID" value="GFS51966.1"/>
    <property type="molecule type" value="Genomic_DNA"/>
</dbReference>
<proteinExistence type="predicted"/>
<dbReference type="Proteomes" id="UP000887013">
    <property type="component" value="Unassembled WGS sequence"/>
</dbReference>
<sequence length="131" mass="15058">MRASSRGVPGLLWTSVGPYLDRCRSTAKCRESPRHTFSSVCCSLPLFRAWESQSMGVCYSSLIGKNLLCRPLLKSLTREQCLERKEAEAAFFSFCNPDVLNVFAWRHFLRSCVIFCNMIPLFFLVRIHIEN</sequence>